<feature type="region of interest" description="Disordered" evidence="14">
    <location>
        <begin position="448"/>
        <end position="473"/>
    </location>
</feature>
<keyword evidence="9" id="KW-0175">Coiled coil</keyword>
<feature type="compositionally biased region" description="Low complexity" evidence="14">
    <location>
        <begin position="216"/>
        <end position="227"/>
    </location>
</feature>
<feature type="region of interest" description="Disordered" evidence="14">
    <location>
        <begin position="216"/>
        <end position="237"/>
    </location>
</feature>
<dbReference type="GO" id="GO:0001725">
    <property type="term" value="C:stress fiber"/>
    <property type="evidence" value="ECO:0007669"/>
    <property type="project" value="UniProtKB-SubCell"/>
</dbReference>
<evidence type="ECO:0000256" key="3">
    <source>
        <dbReference type="ARBA" id="ARBA00004657"/>
    </source>
</evidence>
<dbReference type="GO" id="GO:0005869">
    <property type="term" value="C:dynactin complex"/>
    <property type="evidence" value="ECO:0007669"/>
    <property type="project" value="InterPro"/>
</dbReference>
<evidence type="ECO:0000256" key="12">
    <source>
        <dbReference type="ARBA" id="ARBA00034864"/>
    </source>
</evidence>
<feature type="region of interest" description="Disordered" evidence="14">
    <location>
        <begin position="512"/>
        <end position="532"/>
    </location>
</feature>
<evidence type="ECO:0000313" key="15">
    <source>
        <dbReference type="EMBL" id="KZS92243.1"/>
    </source>
</evidence>
<evidence type="ECO:0000256" key="14">
    <source>
        <dbReference type="SAM" id="MobiDB-lite"/>
    </source>
</evidence>
<feature type="compositionally biased region" description="Low complexity" evidence="14">
    <location>
        <begin position="453"/>
        <end position="465"/>
    </location>
</feature>
<evidence type="ECO:0000256" key="2">
    <source>
        <dbReference type="ARBA" id="ARBA00004529"/>
    </source>
</evidence>
<dbReference type="PANTHER" id="PTHR13034">
    <property type="entry name" value="DYNACTIN P62 SUBUNIT"/>
    <property type="match status" value="1"/>
</dbReference>
<evidence type="ECO:0000256" key="13">
    <source>
        <dbReference type="ARBA" id="ARBA00093507"/>
    </source>
</evidence>
<accession>A0A164TBW9</accession>
<keyword evidence="7" id="KW-0832">Ubl conjugation</keyword>
<comment type="subcellular location">
    <subcellularLocation>
        <location evidence="1">Cytoplasm</location>
        <location evidence="1">Cytoskeleton</location>
        <location evidence="1">Microtubule organizing center</location>
        <location evidence="1">Centrosome</location>
    </subcellularLocation>
    <subcellularLocation>
        <location evidence="2">Cytoplasm</location>
        <location evidence="2">Cytoskeleton</location>
        <location evidence="2">Stress fiber</location>
    </subcellularLocation>
    <subcellularLocation>
        <location evidence="3">Cytoplasm</location>
        <location evidence="3">Myofibril</location>
    </subcellularLocation>
</comment>
<evidence type="ECO:0000256" key="6">
    <source>
        <dbReference type="ARBA" id="ARBA00022553"/>
    </source>
</evidence>
<dbReference type="InterPro" id="IPR008603">
    <property type="entry name" value="DCTN4"/>
</dbReference>
<dbReference type="AlphaFoldDB" id="A0A164TBW9"/>
<protein>
    <recommendedName>
        <fullName evidence="12">Dynactin subunit 4</fullName>
    </recommendedName>
</protein>
<organism evidence="15 16">
    <name type="scientific">Sistotremastrum niveocremeum HHB9708</name>
    <dbReference type="NCBI Taxonomy" id="1314777"/>
    <lineage>
        <taxon>Eukaryota</taxon>
        <taxon>Fungi</taxon>
        <taxon>Dikarya</taxon>
        <taxon>Basidiomycota</taxon>
        <taxon>Agaricomycotina</taxon>
        <taxon>Agaricomycetes</taxon>
        <taxon>Sistotremastrales</taxon>
        <taxon>Sistotremastraceae</taxon>
        <taxon>Sertulicium</taxon>
        <taxon>Sertulicium niveocremeum</taxon>
    </lineage>
</organism>
<comment type="similarity">
    <text evidence="11">Belongs to the dynactin subunit 4 family.</text>
</comment>
<evidence type="ECO:0000256" key="5">
    <source>
        <dbReference type="ARBA" id="ARBA00022499"/>
    </source>
</evidence>
<reference evidence="15 16" key="1">
    <citation type="journal article" date="2016" name="Mol. Biol. Evol.">
        <title>Comparative Genomics of Early-Diverging Mushroom-Forming Fungi Provides Insights into the Origins of Lignocellulose Decay Capabilities.</title>
        <authorList>
            <person name="Nagy L.G."/>
            <person name="Riley R."/>
            <person name="Tritt A."/>
            <person name="Adam C."/>
            <person name="Daum C."/>
            <person name="Floudas D."/>
            <person name="Sun H."/>
            <person name="Yadav J.S."/>
            <person name="Pangilinan J."/>
            <person name="Larsson K.H."/>
            <person name="Matsuura K."/>
            <person name="Barry K."/>
            <person name="Labutti K."/>
            <person name="Kuo R."/>
            <person name="Ohm R.A."/>
            <person name="Bhattacharya S.S."/>
            <person name="Shirouzu T."/>
            <person name="Yoshinaga Y."/>
            <person name="Martin F.M."/>
            <person name="Grigoriev I.V."/>
            <person name="Hibbett D.S."/>
        </authorList>
    </citation>
    <scope>NUCLEOTIDE SEQUENCE [LARGE SCALE GENOMIC DNA]</scope>
    <source>
        <strain evidence="15 16">HHB9708</strain>
    </source>
</reference>
<keyword evidence="8" id="KW-0007">Acetylation</keyword>
<evidence type="ECO:0000256" key="11">
    <source>
        <dbReference type="ARBA" id="ARBA00034776"/>
    </source>
</evidence>
<keyword evidence="10" id="KW-0206">Cytoskeleton</keyword>
<gene>
    <name evidence="15" type="ORF">SISNIDRAFT_467087</name>
</gene>
<keyword evidence="4" id="KW-0963">Cytoplasm</keyword>
<evidence type="ECO:0000313" key="16">
    <source>
        <dbReference type="Proteomes" id="UP000076722"/>
    </source>
</evidence>
<dbReference type="Proteomes" id="UP000076722">
    <property type="component" value="Unassembled WGS sequence"/>
</dbReference>
<name>A0A164TBW9_9AGAM</name>
<dbReference type="OrthoDB" id="283815at2759"/>
<evidence type="ECO:0000256" key="10">
    <source>
        <dbReference type="ARBA" id="ARBA00023212"/>
    </source>
</evidence>
<keyword evidence="5" id="KW-1017">Isopeptide bond</keyword>
<evidence type="ECO:0000256" key="8">
    <source>
        <dbReference type="ARBA" id="ARBA00022990"/>
    </source>
</evidence>
<keyword evidence="6" id="KW-0597">Phosphoprotein</keyword>
<feature type="region of interest" description="Disordered" evidence="14">
    <location>
        <begin position="611"/>
        <end position="630"/>
    </location>
</feature>
<dbReference type="STRING" id="1314777.A0A164TBW9"/>
<evidence type="ECO:0000256" key="1">
    <source>
        <dbReference type="ARBA" id="ARBA00004300"/>
    </source>
</evidence>
<dbReference type="EMBL" id="KV419411">
    <property type="protein sequence ID" value="KZS92243.1"/>
    <property type="molecule type" value="Genomic_DNA"/>
</dbReference>
<evidence type="ECO:0000256" key="7">
    <source>
        <dbReference type="ARBA" id="ARBA00022843"/>
    </source>
</evidence>
<keyword evidence="16" id="KW-1185">Reference proteome</keyword>
<sequence length="630" mass="69429">MLNRMHDEGHNTTAVVISWTLCLRSLCTRQKQAKSREFVKKERSGLRQMACSVLFHCPCLNPPTDPPPPPSQASSSTSNHPLHTLFFCEECDAIRCDRCVSVEVSAYHCPNCLFEVPSASVRAEKNRCTNTLSVVPSDPPGLTWDTQSSSISLGAINEPPFLLFCNFCRWDSSELGIKFDKPTGLAAQLQRHEDSAPEMLEFERLKEHFATYLRAQQSSSATSQQSQPHHRSHHTSLTVATAAASSALARDIPGVSKHRRKDKDRGAGIDKEELPIYKSRIESASLGTLGLGADEEDVEFLKKLDTENGIEDVARLEQRWTGSWQGSIHSRDLRPLRMPLHSKKSKRCPVCRHILIKPEQKTQSVRYKIKLVAANYLPSIVPLFPSLTPQGLTAAQKKALSTKGSTMSVDEGIDHPLVSMHAGRTYPFQLAFTNPLYDPIHVKLSVQRQSLPSTSSSGTTDSGSTKKVPPNFAINLPTSSFPISAYAEAWEYEDEDEEEMLLDDEALAIGGSGISSSNNTGSRKGKGGSSSANIGVIERKANVTVVGGEVVVGKEGRGDVKFNMMVSYTYRSDEPSQTTSIKGEGKTRTAASEMKTFSFWVVVHLGGIIVRDREKDRDRERGSEENPREG</sequence>
<dbReference type="PANTHER" id="PTHR13034:SF2">
    <property type="entry name" value="DYNACTIN SUBUNIT 4"/>
    <property type="match status" value="1"/>
</dbReference>
<comment type="subunit">
    <text evidence="13">Subunit of dynactin, a multiprotein complex part of a tripartite complex with dynein and a adapter, such as BICDL1, BICD2 or HOOK3. The dynactin complex is built around ACTR1A/ACTB filament and consists of an actin-related filament composed of a shoulder domain, a pointed end and a barbed end. Its length is defined by its flexible shoulder domain. The soulder is composed of 2 DCTN1 subunits, 4 DCTN2 and 2 DCTN3. The 4 DCNT2 (via N-terminus) bind the ACTR1A filament and act as molecular rulers to determine the length. The pointed end is important for binding dynein-dynactin cargo adapters. Consists of 4 subunits: ACTR10, DCNT4, DCTN5 and DCTN6. The barbed end is composed of a CAPZA1:CAPZB heterodimers, which binds ACTR1A/ACTB filament and dynactin and stabilizes dynactin. Interacts with ATP7B, but not ATP7A, in a copper-dependent manner. Interacts with ANK2; this interaction is required for localization at costameres. Interacts with N4BP2L1.</text>
</comment>
<evidence type="ECO:0000256" key="4">
    <source>
        <dbReference type="ARBA" id="ARBA00022490"/>
    </source>
</evidence>
<evidence type="ECO:0000256" key="9">
    <source>
        <dbReference type="ARBA" id="ARBA00023054"/>
    </source>
</evidence>
<dbReference type="Pfam" id="PF05502">
    <property type="entry name" value="Dynactin_p62"/>
    <property type="match status" value="2"/>
</dbReference>
<proteinExistence type="inferred from homology"/>